<feature type="transmembrane region" description="Helical" evidence="1">
    <location>
        <begin position="376"/>
        <end position="395"/>
    </location>
</feature>
<dbReference type="Pfam" id="PF10129">
    <property type="entry name" value="OpgC_C"/>
    <property type="match status" value="1"/>
</dbReference>
<feature type="transmembrane region" description="Helical" evidence="1">
    <location>
        <begin position="37"/>
        <end position="56"/>
    </location>
</feature>
<feature type="transmembrane region" description="Helical" evidence="1">
    <location>
        <begin position="172"/>
        <end position="190"/>
    </location>
</feature>
<dbReference type="EMBL" id="CP074352">
    <property type="protein sequence ID" value="UYU33371.1"/>
    <property type="molecule type" value="Genomic_DNA"/>
</dbReference>
<feature type="transmembrane region" description="Helical" evidence="1">
    <location>
        <begin position="315"/>
        <end position="335"/>
    </location>
</feature>
<feature type="transmembrane region" description="Helical" evidence="1">
    <location>
        <begin position="195"/>
        <end position="212"/>
    </location>
</feature>
<keyword evidence="1" id="KW-1133">Transmembrane helix</keyword>
<name>A0ABY6JHR2_9ENTR</name>
<keyword evidence="1" id="KW-0812">Transmembrane</keyword>
<feature type="transmembrane region" description="Helical" evidence="1">
    <location>
        <begin position="62"/>
        <end position="82"/>
    </location>
</feature>
<dbReference type="Proteomes" id="UP001156318">
    <property type="component" value="Chromosome"/>
</dbReference>
<evidence type="ECO:0000313" key="3">
    <source>
        <dbReference type="Proteomes" id="UP001156318"/>
    </source>
</evidence>
<feature type="transmembrane region" description="Helical" evidence="1">
    <location>
        <begin position="341"/>
        <end position="364"/>
    </location>
</feature>
<feature type="transmembrane region" description="Helical" evidence="1">
    <location>
        <begin position="224"/>
        <end position="243"/>
    </location>
</feature>
<evidence type="ECO:0000256" key="1">
    <source>
        <dbReference type="SAM" id="Phobius"/>
    </source>
</evidence>
<reference evidence="2 3" key="1">
    <citation type="submission" date="2021-05" db="EMBL/GenBank/DDBJ databases">
        <title>Isolation, identification, and the growth promoting effects of Pantoea dispersa strain YSD J2 from the aboveground leaves of Cyperus esculentus L.Var. Sativus.</title>
        <authorList>
            <person name="Wang S."/>
            <person name="Tang X.M."/>
            <person name="Huang Y.N."/>
        </authorList>
    </citation>
    <scope>NUCLEOTIDE SEQUENCE [LARGE SCALE GENOMIC DNA]</scope>
    <source>
        <strain evidence="3">YSD YN2</strain>
    </source>
</reference>
<protein>
    <submittedName>
        <fullName evidence="2">OpgC domain-containing protein</fullName>
    </submittedName>
</protein>
<keyword evidence="3" id="KW-1185">Reference proteome</keyword>
<sequence>MVDTVSVSHRQSVRERVRSWRYTVPGRRDLRIDMLRGIALVMMVVAHTEVMSLFNILTWERFGLTTGAEGFVILSGFMLGMLNRQRLQKEVLLTLSWNLWRRAFKIYQVNIVIILIILLLSYLPWINTFEVSHFVDRYSGTAWSLFPTTPQIKETWFNIILFLQIGPHQTQILGLYICLLLISPVYLWLLHAGRVAWLVVLSLAIYISYQLWPVRLTNAEFEFAFPIMAWQLIYVLGMSCGWYKDELMSLARTLPGRLVISLMVLFALGMMFIAQNHTNPFMPPGLLMHVIPPADFNWFYHMLAAKNGLGPFRVLNDFCLIVTVYLVLTLCWHPLERALGWFLIPLGQHSLYTFIIHVFVVLAVSQIVHFDLWQQAWLRNTLIHAVALGVLWWMAKKEIGGRFIPN</sequence>
<dbReference type="InterPro" id="IPR014550">
    <property type="entry name" value="UCP028704_OpgC"/>
</dbReference>
<evidence type="ECO:0000313" key="2">
    <source>
        <dbReference type="EMBL" id="UYU33371.1"/>
    </source>
</evidence>
<organism evidence="2 3">
    <name type="scientific">Siccibacter colletis</name>
    <dbReference type="NCBI Taxonomy" id="1505757"/>
    <lineage>
        <taxon>Bacteria</taxon>
        <taxon>Pseudomonadati</taxon>
        <taxon>Pseudomonadota</taxon>
        <taxon>Gammaproteobacteria</taxon>
        <taxon>Enterobacterales</taxon>
        <taxon>Enterobacteriaceae</taxon>
        <taxon>Siccibacter</taxon>
    </lineage>
</organism>
<keyword evidence="1" id="KW-0472">Membrane</keyword>
<dbReference type="PANTHER" id="PTHR38592:SF3">
    <property type="entry name" value="BLL4819 PROTEIN"/>
    <property type="match status" value="1"/>
</dbReference>
<dbReference type="RefSeq" id="WP_264385891.1">
    <property type="nucleotide sequence ID" value="NZ_CP074352.1"/>
</dbReference>
<accession>A0ABY6JHR2</accession>
<feature type="transmembrane region" description="Helical" evidence="1">
    <location>
        <begin position="255"/>
        <end position="274"/>
    </location>
</feature>
<proteinExistence type="predicted"/>
<gene>
    <name evidence="2" type="primary">opgC</name>
    <name evidence="2" type="ORF">KFZ77_07650</name>
</gene>
<feature type="transmembrane region" description="Helical" evidence="1">
    <location>
        <begin position="103"/>
        <end position="125"/>
    </location>
</feature>
<dbReference type="PANTHER" id="PTHR38592">
    <property type="entry name" value="BLL4819 PROTEIN"/>
    <property type="match status" value="1"/>
</dbReference>